<keyword evidence="1" id="KW-0472">Membrane</keyword>
<evidence type="ECO:0000313" key="2">
    <source>
        <dbReference type="EMBL" id="AFV11454.1"/>
    </source>
</evidence>
<evidence type="ECO:0000256" key="1">
    <source>
        <dbReference type="SAM" id="Phobius"/>
    </source>
</evidence>
<dbReference type="InterPro" id="IPR021320">
    <property type="entry name" value="DUF2905"/>
</dbReference>
<keyword evidence="1" id="KW-0812">Transmembrane</keyword>
<dbReference type="PANTHER" id="PTHR36443">
    <property type="entry name" value="BSR5223 PROTEIN"/>
    <property type="match status" value="1"/>
</dbReference>
<protein>
    <recommendedName>
        <fullName evidence="4">DUF2905 domain-containing protein</fullName>
    </recommendedName>
</protein>
<dbReference type="eggNOG" id="ENOG5032YVX">
    <property type="taxonomic scope" value="Bacteria"/>
</dbReference>
<dbReference type="AlphaFoldDB" id="K4LTT6"/>
<dbReference type="RefSeq" id="WP_015050335.1">
    <property type="nucleotide sequence ID" value="NC_018870.1"/>
</dbReference>
<feature type="transmembrane region" description="Helical" evidence="1">
    <location>
        <begin position="7"/>
        <end position="28"/>
    </location>
</feature>
<reference evidence="2 3" key="1">
    <citation type="journal article" date="2012" name="BMC Genomics">
        <title>Genome-guided analysis of physiological and morphological traits of the fermentative acetate oxidizer Thermacetogenium phaeum.</title>
        <authorList>
            <person name="Oehler D."/>
            <person name="Poehlein A."/>
            <person name="Leimbach A."/>
            <person name="Muller N."/>
            <person name="Daniel R."/>
            <person name="Gottschalk G."/>
            <person name="Schink B."/>
        </authorList>
    </citation>
    <scope>NUCLEOTIDE SEQUENCE [LARGE SCALE GENOMIC DNA]</scope>
    <source>
        <strain evidence="3">ATCC BAA-254 / DSM 26808 / PB</strain>
    </source>
</reference>
<dbReference type="PANTHER" id="PTHR36443:SF1">
    <property type="entry name" value="BSR5223 PROTEIN"/>
    <property type="match status" value="1"/>
</dbReference>
<accession>K4LTT6</accession>
<keyword evidence="3" id="KW-1185">Reference proteome</keyword>
<keyword evidence="1" id="KW-1133">Transmembrane helix</keyword>
<feature type="transmembrane region" description="Helical" evidence="1">
    <location>
        <begin position="48"/>
        <end position="72"/>
    </location>
</feature>
<dbReference type="Proteomes" id="UP000000467">
    <property type="component" value="Chromosome"/>
</dbReference>
<dbReference type="EMBL" id="CP003732">
    <property type="protein sequence ID" value="AFV11454.1"/>
    <property type="molecule type" value="Genomic_DNA"/>
</dbReference>
<gene>
    <name evidence="2" type="ordered locus">Tph_c12330</name>
</gene>
<dbReference type="KEGG" id="tpz:Tph_c12330"/>
<dbReference type="Pfam" id="PF11146">
    <property type="entry name" value="DUF2905"/>
    <property type="match status" value="1"/>
</dbReference>
<name>K4LTT6_THEPS</name>
<evidence type="ECO:0000313" key="3">
    <source>
        <dbReference type="Proteomes" id="UP000000467"/>
    </source>
</evidence>
<evidence type="ECO:0008006" key="4">
    <source>
        <dbReference type="Google" id="ProtNLM"/>
    </source>
</evidence>
<dbReference type="HOGENOM" id="CLU_181383_0_0_9"/>
<proteinExistence type="predicted"/>
<dbReference type="STRING" id="1089553.Tph_c12330"/>
<organism evidence="2 3">
    <name type="scientific">Thermacetogenium phaeum (strain ATCC BAA-254 / DSM 26808 / PB)</name>
    <dbReference type="NCBI Taxonomy" id="1089553"/>
    <lineage>
        <taxon>Bacteria</taxon>
        <taxon>Bacillati</taxon>
        <taxon>Bacillota</taxon>
        <taxon>Clostridia</taxon>
        <taxon>Thermoanaerobacterales</taxon>
        <taxon>Thermoanaerobacteraceae</taxon>
        <taxon>Thermacetogenium</taxon>
    </lineage>
</organism>
<sequence length="74" mass="8188">MNSSTFLAKVLMMIGGLLLLGGGVLYLLGRISPIGRLPGDILYQKGNFTFYFPIVTCLLLSLILTLLLNLLFRR</sequence>